<evidence type="ECO:0000256" key="1">
    <source>
        <dbReference type="ARBA" id="ARBA00022741"/>
    </source>
</evidence>
<organism evidence="7 8">
    <name type="scientific">Chondrus crispus</name>
    <name type="common">Carrageen Irish moss</name>
    <name type="synonym">Polymorpha crispa</name>
    <dbReference type="NCBI Taxonomy" id="2769"/>
    <lineage>
        <taxon>Eukaryota</taxon>
        <taxon>Rhodophyta</taxon>
        <taxon>Florideophyceae</taxon>
        <taxon>Rhodymeniophycidae</taxon>
        <taxon>Gigartinales</taxon>
        <taxon>Gigartinaceae</taxon>
        <taxon>Chondrus</taxon>
    </lineage>
</organism>
<feature type="compositionally biased region" description="Basic and acidic residues" evidence="5">
    <location>
        <begin position="191"/>
        <end position="205"/>
    </location>
</feature>
<accession>R7QJT4</accession>
<dbReference type="SMART" id="SM00219">
    <property type="entry name" value="TyrKc"/>
    <property type="match status" value="1"/>
</dbReference>
<dbReference type="Proteomes" id="UP000012073">
    <property type="component" value="Unassembled WGS sequence"/>
</dbReference>
<feature type="binding site" evidence="4">
    <location>
        <position position="397"/>
    </location>
    <ligand>
        <name>ATP</name>
        <dbReference type="ChEBI" id="CHEBI:30616"/>
    </ligand>
</feature>
<dbReference type="InterPro" id="IPR000719">
    <property type="entry name" value="Prot_kinase_dom"/>
</dbReference>
<evidence type="ECO:0000256" key="5">
    <source>
        <dbReference type="SAM" id="MobiDB-lite"/>
    </source>
</evidence>
<keyword evidence="8" id="KW-1185">Reference proteome</keyword>
<dbReference type="GeneID" id="17325560"/>
<dbReference type="PROSITE" id="PS00018">
    <property type="entry name" value="EF_HAND_1"/>
    <property type="match status" value="2"/>
</dbReference>
<dbReference type="InterPro" id="IPR017441">
    <property type="entry name" value="Protein_kinase_ATP_BS"/>
</dbReference>
<keyword evidence="2" id="KW-0106">Calcium</keyword>
<dbReference type="STRING" id="2769.R7QJT4"/>
<gene>
    <name evidence="7" type="ORF">CHC_T00008782001</name>
</gene>
<keyword evidence="1 4" id="KW-0547">Nucleotide-binding</keyword>
<evidence type="ECO:0000259" key="6">
    <source>
        <dbReference type="PROSITE" id="PS50011"/>
    </source>
</evidence>
<feature type="domain" description="Protein kinase" evidence="6">
    <location>
        <begin position="364"/>
        <end position="617"/>
    </location>
</feature>
<evidence type="ECO:0000256" key="3">
    <source>
        <dbReference type="ARBA" id="ARBA00022840"/>
    </source>
</evidence>
<dbReference type="Gramene" id="CDF37978">
    <property type="protein sequence ID" value="CDF37978"/>
    <property type="gene ID" value="CHC_T00008782001"/>
</dbReference>
<feature type="region of interest" description="Disordered" evidence="5">
    <location>
        <begin position="698"/>
        <end position="767"/>
    </location>
</feature>
<dbReference type="GO" id="GO:0005524">
    <property type="term" value="F:ATP binding"/>
    <property type="evidence" value="ECO:0007669"/>
    <property type="project" value="UniProtKB-UniRule"/>
</dbReference>
<dbReference type="PANTHER" id="PTHR24346">
    <property type="entry name" value="MAP/MICROTUBULE AFFINITY-REGULATING KINASE"/>
    <property type="match status" value="1"/>
</dbReference>
<dbReference type="EMBL" id="HG001890">
    <property type="protein sequence ID" value="CDF37978.1"/>
    <property type="molecule type" value="Genomic_DNA"/>
</dbReference>
<feature type="compositionally biased region" description="Low complexity" evidence="5">
    <location>
        <begin position="1109"/>
        <end position="1121"/>
    </location>
</feature>
<feature type="compositionally biased region" description="Pro residues" evidence="5">
    <location>
        <begin position="143"/>
        <end position="155"/>
    </location>
</feature>
<protein>
    <submittedName>
        <fullName evidence="7">Possible calcium-dependent tyrosine protein kinase</fullName>
    </submittedName>
</protein>
<dbReference type="Gene3D" id="1.10.238.10">
    <property type="entry name" value="EF-hand"/>
    <property type="match status" value="1"/>
</dbReference>
<dbReference type="PROSITE" id="PS00109">
    <property type="entry name" value="PROTEIN_KINASE_TYR"/>
    <property type="match status" value="1"/>
</dbReference>
<keyword evidence="7" id="KW-0418">Kinase</keyword>
<dbReference type="GO" id="GO:0035556">
    <property type="term" value="P:intracellular signal transduction"/>
    <property type="evidence" value="ECO:0007669"/>
    <property type="project" value="TreeGrafter"/>
</dbReference>
<sequence length="1149" mass="128550">MGNTQTLPWTRRPKLPPADIFHMLDVDRTHRLTLKDLIAAADAGLMMPHSLPALYFFDKDKDGTLTHPEFNQLRHFCLSEKRKVEDAMVDDKPFRDLILRASRAGVKDCSVHGRSSFRRFSSHSNVRSVFSSRDRPHTSSPNLTPPSPEPYPSPESDPRNPDSRHSFPAQTHHASDPDRPRSESSVSSDQPDDHAHSNLPPRDRCVAMYSSQREFSAQCEGDDPPSKSDSNVQDPKNRTAIDAAVVENIMRANIHKLADSLHSEGSRENFMEWLWNLTNFNESGVVTLAELRVLLSALEEDGIDLEELVFYKEVGAPLEESIINEFDMSHAGLLRKEEFLVLADLITREYEFWENRHLERIGDYELGRTIGRGSSGVVRLAMHVGTREKVAVKIIKKGKCSDMSRLDREIQSLMGAKHEHIVALKEVLDSENNLFIVMELCGGGSLVDIVRLYPEERMPEETARFFMRQVFEALAFCHRNYICHRDVRLDNLLLDNIGNVKLTDFGHSGIYSPGWDLFSTSLVGSLYNLSPEQVAGQCYSGEKIDVWSAGVAVYCLLIGRPPFFEAEVQTLLNKIRDCDFEIPDFLSPQAADLIRCMIRAAPAERITIEQMLHHPWFYNGPEYGPCMNVVVIPVDMVFTKRPGVAGITMAITIYQHNLHFHLADSSNRNSAPEDQRGQEWTLKCLDPRNDIKFSVSLFTREPDPGPKNGRVRFPMSARSSCSQLPEVGSPMETQSRLRRGASTGNSPVSGNRGPSFGAHKSVTSAMQSLDEEKLADVISGEDGHSSSGLYGSRPPVPRRLVKITPLNIAAHIRDHADEDGDLFEKFEFRTHSKLADAETSREEMESFTSSSARAPSSRNKRKSRHGRSRSLNDSEQFKHLNRPAAVDAFPYQKVYPQREMPESARCFTFDKPKTTAAPISDGLTLKMEDRMLSITDACSTKQLYRFHRSATLNALSSFTTDAGARSVGFGNQMESITETDINTELLRHPSKAVSPQSPMIHPAVGPHDLDGIGDLTLTTSSQSEDEDPQGREHVPSIDKSRFESTRQGGANEAEEVLPAHAFQPYIEVRLNRGESGVFLKICRKLKTICFTKLAAAAEREKTKAAGPKTWSTLRRTSSSRSIDSEVTADRMDLSARATNFESRAQSVAG</sequence>
<evidence type="ECO:0000313" key="7">
    <source>
        <dbReference type="EMBL" id="CDF37978.1"/>
    </source>
</evidence>
<dbReference type="PROSITE" id="PS00107">
    <property type="entry name" value="PROTEIN_KINASE_ATP"/>
    <property type="match status" value="1"/>
</dbReference>
<keyword evidence="7" id="KW-0808">Transferase</keyword>
<dbReference type="CDD" id="cd14003">
    <property type="entry name" value="STKc_AMPK-like"/>
    <property type="match status" value="1"/>
</dbReference>
<dbReference type="GO" id="GO:0004674">
    <property type="term" value="F:protein serine/threonine kinase activity"/>
    <property type="evidence" value="ECO:0007669"/>
    <property type="project" value="TreeGrafter"/>
</dbReference>
<dbReference type="Pfam" id="PF00069">
    <property type="entry name" value="Pkinase"/>
    <property type="match status" value="1"/>
</dbReference>
<evidence type="ECO:0000256" key="2">
    <source>
        <dbReference type="ARBA" id="ARBA00022837"/>
    </source>
</evidence>
<evidence type="ECO:0000313" key="8">
    <source>
        <dbReference type="Proteomes" id="UP000012073"/>
    </source>
</evidence>
<feature type="compositionally biased region" description="Basic and acidic residues" evidence="5">
    <location>
        <begin position="156"/>
        <end position="165"/>
    </location>
</feature>
<dbReference type="Gene3D" id="1.10.510.10">
    <property type="entry name" value="Transferase(Phosphotransferase) domain 1"/>
    <property type="match status" value="1"/>
</dbReference>
<dbReference type="InterPro" id="IPR008266">
    <property type="entry name" value="Tyr_kinase_AS"/>
</dbReference>
<keyword evidence="3 4" id="KW-0067">ATP-binding</keyword>
<dbReference type="PANTHER" id="PTHR24346:SF30">
    <property type="entry name" value="MATERNAL EMBRYONIC LEUCINE ZIPPER KINASE"/>
    <property type="match status" value="1"/>
</dbReference>
<feature type="region of interest" description="Disordered" evidence="5">
    <location>
        <begin position="1010"/>
        <end position="1052"/>
    </location>
</feature>
<dbReference type="RefSeq" id="XP_005717847.1">
    <property type="nucleotide sequence ID" value="XM_005717790.1"/>
</dbReference>
<feature type="region of interest" description="Disordered" evidence="5">
    <location>
        <begin position="125"/>
        <end position="238"/>
    </location>
</feature>
<evidence type="ECO:0000256" key="4">
    <source>
        <dbReference type="PROSITE-ProRule" id="PRU10141"/>
    </source>
</evidence>
<dbReference type="GO" id="GO:0005737">
    <property type="term" value="C:cytoplasm"/>
    <property type="evidence" value="ECO:0007669"/>
    <property type="project" value="TreeGrafter"/>
</dbReference>
<dbReference type="GO" id="GO:0004713">
    <property type="term" value="F:protein tyrosine kinase activity"/>
    <property type="evidence" value="ECO:0007669"/>
    <property type="project" value="InterPro"/>
</dbReference>
<feature type="compositionally biased region" description="Basic residues" evidence="5">
    <location>
        <begin position="858"/>
        <end position="868"/>
    </location>
</feature>
<dbReference type="AlphaFoldDB" id="R7QJT4"/>
<dbReference type="InterPro" id="IPR011992">
    <property type="entry name" value="EF-hand-dom_pair"/>
</dbReference>
<dbReference type="KEGG" id="ccp:CHC_T00008782001"/>
<feature type="region of interest" description="Disordered" evidence="5">
    <location>
        <begin position="1100"/>
        <end position="1127"/>
    </location>
</feature>
<dbReference type="InterPro" id="IPR018247">
    <property type="entry name" value="EF_Hand_1_Ca_BS"/>
</dbReference>
<feature type="compositionally biased region" description="Basic and acidic residues" evidence="5">
    <location>
        <begin position="835"/>
        <end position="844"/>
    </location>
</feature>
<proteinExistence type="predicted"/>
<dbReference type="OrthoDB" id="193931at2759"/>
<feature type="region of interest" description="Disordered" evidence="5">
    <location>
        <begin position="835"/>
        <end position="879"/>
    </location>
</feature>
<dbReference type="SUPFAM" id="SSF56112">
    <property type="entry name" value="Protein kinase-like (PK-like)"/>
    <property type="match status" value="1"/>
</dbReference>
<dbReference type="SUPFAM" id="SSF47473">
    <property type="entry name" value="EF-hand"/>
    <property type="match status" value="1"/>
</dbReference>
<dbReference type="PROSITE" id="PS50011">
    <property type="entry name" value="PROTEIN_KINASE_DOM"/>
    <property type="match status" value="1"/>
</dbReference>
<dbReference type="InterPro" id="IPR011009">
    <property type="entry name" value="Kinase-like_dom_sf"/>
</dbReference>
<feature type="compositionally biased region" description="Basic and acidic residues" evidence="5">
    <location>
        <begin position="173"/>
        <end position="182"/>
    </location>
</feature>
<name>R7QJT4_CHOCR</name>
<reference evidence="8" key="1">
    <citation type="journal article" date="2013" name="Proc. Natl. Acad. Sci. U.S.A.">
        <title>Genome structure and metabolic features in the red seaweed Chondrus crispus shed light on evolution of the Archaeplastida.</title>
        <authorList>
            <person name="Collen J."/>
            <person name="Porcel B."/>
            <person name="Carre W."/>
            <person name="Ball S.G."/>
            <person name="Chaparro C."/>
            <person name="Tonon T."/>
            <person name="Barbeyron T."/>
            <person name="Michel G."/>
            <person name="Noel B."/>
            <person name="Valentin K."/>
            <person name="Elias M."/>
            <person name="Artiguenave F."/>
            <person name="Arun A."/>
            <person name="Aury J.M."/>
            <person name="Barbosa-Neto J.F."/>
            <person name="Bothwell J.H."/>
            <person name="Bouget F.Y."/>
            <person name="Brillet L."/>
            <person name="Cabello-Hurtado F."/>
            <person name="Capella-Gutierrez S."/>
            <person name="Charrier B."/>
            <person name="Cladiere L."/>
            <person name="Cock J.M."/>
            <person name="Coelho S.M."/>
            <person name="Colleoni C."/>
            <person name="Czjzek M."/>
            <person name="Da Silva C."/>
            <person name="Delage L."/>
            <person name="Denoeud F."/>
            <person name="Deschamps P."/>
            <person name="Dittami S.M."/>
            <person name="Gabaldon T."/>
            <person name="Gachon C.M."/>
            <person name="Groisillier A."/>
            <person name="Herve C."/>
            <person name="Jabbari K."/>
            <person name="Katinka M."/>
            <person name="Kloareg B."/>
            <person name="Kowalczyk N."/>
            <person name="Labadie K."/>
            <person name="Leblanc C."/>
            <person name="Lopez P.J."/>
            <person name="McLachlan D.H."/>
            <person name="Meslet-Cladiere L."/>
            <person name="Moustafa A."/>
            <person name="Nehr Z."/>
            <person name="Nyvall Collen P."/>
            <person name="Panaud O."/>
            <person name="Partensky F."/>
            <person name="Poulain J."/>
            <person name="Rensing S.A."/>
            <person name="Rousvoal S."/>
            <person name="Samson G."/>
            <person name="Symeonidi A."/>
            <person name="Weissenbach J."/>
            <person name="Zambounis A."/>
            <person name="Wincker P."/>
            <person name="Boyen C."/>
        </authorList>
    </citation>
    <scope>NUCLEOTIDE SEQUENCE [LARGE SCALE GENOMIC DNA]</scope>
    <source>
        <strain evidence="8">cv. Stackhouse</strain>
    </source>
</reference>
<feature type="compositionally biased region" description="Basic and acidic residues" evidence="5">
    <location>
        <begin position="1028"/>
        <end position="1044"/>
    </location>
</feature>
<dbReference type="InterPro" id="IPR020635">
    <property type="entry name" value="Tyr_kinase_cat_dom"/>
</dbReference>
<dbReference type="FunFam" id="1.10.510.10:FF:000571">
    <property type="entry name" value="Maternal embryonic leucine zipper kinase"/>
    <property type="match status" value="1"/>
</dbReference>